<organism evidence="1 2">
    <name type="scientific">Myroides odoratus</name>
    <name type="common">Flavobacterium odoratum</name>
    <dbReference type="NCBI Taxonomy" id="256"/>
    <lineage>
        <taxon>Bacteria</taxon>
        <taxon>Pseudomonadati</taxon>
        <taxon>Bacteroidota</taxon>
        <taxon>Flavobacteriia</taxon>
        <taxon>Flavobacteriales</taxon>
        <taxon>Flavobacteriaceae</taxon>
        <taxon>Myroides</taxon>
    </lineage>
</organism>
<dbReference type="OrthoDB" id="1343432at2"/>
<protein>
    <submittedName>
        <fullName evidence="1">Uncharacterized protein</fullName>
    </submittedName>
</protein>
<dbReference type="EMBL" id="CP068108">
    <property type="protein sequence ID" value="QQT98700.1"/>
    <property type="molecule type" value="Genomic_DNA"/>
</dbReference>
<gene>
    <name evidence="1" type="ORF">I6I88_10745</name>
</gene>
<name>A0A9Q6ZAE9_MYROD</name>
<reference evidence="1 2" key="1">
    <citation type="submission" date="2021-01" db="EMBL/GenBank/DDBJ databases">
        <title>FDA dAtabase for Regulatory Grade micrObial Sequences (FDA-ARGOS): Supporting development and validation of Infectious Disease Dx tests.</title>
        <authorList>
            <person name="Sproer C."/>
            <person name="Gronow S."/>
            <person name="Severitt S."/>
            <person name="Schroder I."/>
            <person name="Tallon L."/>
            <person name="Sadzewicz L."/>
            <person name="Zhao X."/>
            <person name="Boylan J."/>
            <person name="Ott S."/>
            <person name="Bowen H."/>
            <person name="Vavikolanu K."/>
            <person name="Mehta A."/>
            <person name="Aluvathingal J."/>
            <person name="Nadendla S."/>
            <person name="Lowell S."/>
            <person name="Myers T."/>
            <person name="Yan Y."/>
            <person name="Sichtig H."/>
        </authorList>
    </citation>
    <scope>NUCLEOTIDE SEQUENCE [LARGE SCALE GENOMIC DNA]</scope>
    <source>
        <strain evidence="1 2">FDAARGOS_1131</strain>
    </source>
</reference>
<evidence type="ECO:0000313" key="1">
    <source>
        <dbReference type="EMBL" id="QQT98700.1"/>
    </source>
</evidence>
<evidence type="ECO:0000313" key="2">
    <source>
        <dbReference type="Proteomes" id="UP000596202"/>
    </source>
</evidence>
<dbReference type="AlphaFoldDB" id="A0A9Q6ZAE9"/>
<dbReference type="RefSeq" id="WP_002985778.1">
    <property type="nucleotide sequence ID" value="NZ_CP068108.1"/>
</dbReference>
<proteinExistence type="predicted"/>
<sequence length="231" mass="27698">MKHQRNKKDRDIVKEIRKDDFIKKINKIDDLSWKEAYDIIHDFCYSDIKLHLNEVKQILCFKNKDLIDLFLREYILFDENDKTYVELFINDNLDHKNTAFVSDLLYFATDLSLNINYLKVLNLIKKNAKDENYIVLAAIHYIANNIKYYYIEEIVSSFKSVVNSKDYFQSEQILASISLYRITGKQSFLDFITELIDYDKENLVFLNNLLAEKSYREEYFDLTEIRSKVLK</sequence>
<dbReference type="GeneID" id="93528137"/>
<accession>A0A9Q6ZAE9</accession>
<dbReference type="Proteomes" id="UP000596202">
    <property type="component" value="Chromosome"/>
</dbReference>